<keyword evidence="1" id="KW-0732">Signal</keyword>
<protein>
    <submittedName>
        <fullName evidence="2">Gliding motility-associated C-terminal domain-containing protein</fullName>
    </submittedName>
</protein>
<name>A0ABY4KFI6_9FLAO</name>
<feature type="signal peptide" evidence="1">
    <location>
        <begin position="1"/>
        <end position="22"/>
    </location>
</feature>
<feature type="chain" id="PRO_5047193759" evidence="1">
    <location>
        <begin position="23"/>
        <end position="599"/>
    </location>
</feature>
<dbReference type="Proteomes" id="UP000830583">
    <property type="component" value="Chromosome"/>
</dbReference>
<evidence type="ECO:0000313" key="2">
    <source>
        <dbReference type="EMBL" id="UPQ78538.1"/>
    </source>
</evidence>
<evidence type="ECO:0000313" key="3">
    <source>
        <dbReference type="Proteomes" id="UP000830583"/>
    </source>
</evidence>
<proteinExistence type="predicted"/>
<sequence length="599" mass="67900">MKRKYNYFLLLWAHFFVFSAMAQDVTFYQQFSGRYDFTLIGNTLNTEENNPTQIFDFLTQSSAELNLSPQQTVLKAYLYWAGSGTGDFDITLNGTEISAERTFSHSRLIFGLPFDFFAASTDITEFIQQNGNGTYTFADIEISEALFQHFPFRTNFSGWAIVIIYEDNSLPINQINLYDGLEGLPTQIDFVLDNLLITNNLNSKIGFLAWEGDTAHQNNENIRINGNIVEELPLNPMNRIFNSTNTITGSSDLYNMDIDVFTLDEFVNIGDTSANLRITSGGDFVLINTVLTKFTTESIDATIEIDWVQVECDNRKIEIDYAVYNLLSNNPLPINTPIAIYANGILVGTTFTTIEITQNQSESNSIIIQIPDTIPSPFELTFSVDDVGDGTGIIIETNEENNDFTVDVNLSISTSLPPIEPFKSCNIGFGRGSFNLEELANQLAEIYEDEISFHENLSDAQLAINSISILSNYQSETPKKLYIRLETNPCSSITSVDLEVRNCPPIVYNFISANEDGFNDYFFIDGLRNIFLNFQIEIYNRWGHLIWKGNQNTEDWRGEVSEEVKWNGDISADGTYFYLLFLNDPDYPKPLQGFLYITY</sequence>
<gene>
    <name evidence="2" type="ORF">M0M57_13025</name>
</gene>
<dbReference type="Pfam" id="PF13585">
    <property type="entry name" value="CHU_C"/>
    <property type="match status" value="1"/>
</dbReference>
<keyword evidence="3" id="KW-1185">Reference proteome</keyword>
<reference evidence="2" key="1">
    <citation type="submission" date="2022-04" db="EMBL/GenBank/DDBJ databases">
        <title>Consumption of N2O by Flavobacterium azooxidireducens sp. nov. isolated from Decomposing Leaf Litter of Phragmites australis (Cav.).</title>
        <authorList>
            <person name="Behrendt U."/>
            <person name="Spanner T."/>
            <person name="Augustin J."/>
            <person name="Horn M.A."/>
            <person name="Kolb S."/>
            <person name="Ulrich A."/>
        </authorList>
    </citation>
    <scope>NUCLEOTIDE SEQUENCE</scope>
    <source>
        <strain evidence="2">IGB 4-14</strain>
    </source>
</reference>
<evidence type="ECO:0000256" key="1">
    <source>
        <dbReference type="SAM" id="SignalP"/>
    </source>
</evidence>
<organism evidence="2 3">
    <name type="scientific">Flavobacterium azooxidireducens</name>
    <dbReference type="NCBI Taxonomy" id="1871076"/>
    <lineage>
        <taxon>Bacteria</taxon>
        <taxon>Pseudomonadati</taxon>
        <taxon>Bacteroidota</taxon>
        <taxon>Flavobacteriia</taxon>
        <taxon>Flavobacteriales</taxon>
        <taxon>Flavobacteriaceae</taxon>
        <taxon>Flavobacterium</taxon>
    </lineage>
</organism>
<accession>A0ABY4KFI6</accession>
<dbReference type="RefSeq" id="WP_248433462.1">
    <property type="nucleotide sequence ID" value="NZ_CP096205.1"/>
</dbReference>
<dbReference type="EMBL" id="CP096205">
    <property type="protein sequence ID" value="UPQ78538.1"/>
    <property type="molecule type" value="Genomic_DNA"/>
</dbReference>